<dbReference type="SUPFAM" id="SSF54427">
    <property type="entry name" value="NTF2-like"/>
    <property type="match status" value="1"/>
</dbReference>
<gene>
    <name evidence="2" type="ORF">LMG28138_04163</name>
</gene>
<evidence type="ECO:0000259" key="1">
    <source>
        <dbReference type="Pfam" id="PF12680"/>
    </source>
</evidence>
<evidence type="ECO:0000313" key="2">
    <source>
        <dbReference type="EMBL" id="CAB3796977.1"/>
    </source>
</evidence>
<feature type="domain" description="SnoaL-like" evidence="1">
    <location>
        <begin position="9"/>
        <end position="108"/>
    </location>
</feature>
<dbReference type="Proteomes" id="UP000494115">
    <property type="component" value="Unassembled WGS sequence"/>
</dbReference>
<organism evidence="2 3">
    <name type="scientific">Pararobbsia alpina</name>
    <dbReference type="NCBI Taxonomy" id="621374"/>
    <lineage>
        <taxon>Bacteria</taxon>
        <taxon>Pseudomonadati</taxon>
        <taxon>Pseudomonadota</taxon>
        <taxon>Betaproteobacteria</taxon>
        <taxon>Burkholderiales</taxon>
        <taxon>Burkholderiaceae</taxon>
        <taxon>Pararobbsia</taxon>
    </lineage>
</organism>
<dbReference type="InterPro" id="IPR032710">
    <property type="entry name" value="NTF2-like_dom_sf"/>
</dbReference>
<dbReference type="Gene3D" id="3.10.450.50">
    <property type="match status" value="1"/>
</dbReference>
<dbReference type="InterPro" id="IPR037401">
    <property type="entry name" value="SnoaL-like"/>
</dbReference>
<name>A0A6S7D5X0_9BURK</name>
<keyword evidence="3" id="KW-1185">Reference proteome</keyword>
<proteinExistence type="predicted"/>
<sequence>MTDAVHIADRYIAVWNETDPIRRSALLAEGWSEDATYVDPLMRGDGRDGIGALIGGVHERFPGFRFTLDGRIDGYGNKIRFSWTLGPQAEPDMIKGTDFAEIEDGRLKSVIGFLDKVPANA</sequence>
<reference evidence="2 3" key="1">
    <citation type="submission" date="2020-04" db="EMBL/GenBank/DDBJ databases">
        <authorList>
            <person name="De Canck E."/>
        </authorList>
    </citation>
    <scope>NUCLEOTIDE SEQUENCE [LARGE SCALE GENOMIC DNA]</scope>
    <source>
        <strain evidence="2 3">LMG 28138</strain>
    </source>
</reference>
<protein>
    <recommendedName>
        <fullName evidence="1">SnoaL-like domain-containing protein</fullName>
    </recommendedName>
</protein>
<dbReference type="Pfam" id="PF12680">
    <property type="entry name" value="SnoaL_2"/>
    <property type="match status" value="1"/>
</dbReference>
<dbReference type="RefSeq" id="WP_175106702.1">
    <property type="nucleotide sequence ID" value="NZ_CADIKM010000025.1"/>
</dbReference>
<dbReference type="AlphaFoldDB" id="A0A6S7D5X0"/>
<dbReference type="EMBL" id="CADIKM010000025">
    <property type="protein sequence ID" value="CAB3796977.1"/>
    <property type="molecule type" value="Genomic_DNA"/>
</dbReference>
<evidence type="ECO:0000313" key="3">
    <source>
        <dbReference type="Proteomes" id="UP000494115"/>
    </source>
</evidence>
<accession>A0A6S7D5X0</accession>